<evidence type="ECO:0000313" key="1">
    <source>
        <dbReference type="EMBL" id="KAK4026797.1"/>
    </source>
</evidence>
<gene>
    <name evidence="1" type="ORF">OUZ56_015823</name>
</gene>
<name>A0ABR0ANV4_9CRUS</name>
<dbReference type="Proteomes" id="UP001234178">
    <property type="component" value="Unassembled WGS sequence"/>
</dbReference>
<evidence type="ECO:0000313" key="2">
    <source>
        <dbReference type="Proteomes" id="UP001234178"/>
    </source>
</evidence>
<accession>A0ABR0ANV4</accession>
<sequence>MVRMVSVNIPRLKIVFAWPNYHTIIVMEGKSYSDYLVRYLPTQLLTYTRVSSAFRTGWM</sequence>
<keyword evidence="2" id="KW-1185">Reference proteome</keyword>
<proteinExistence type="predicted"/>
<reference evidence="1 2" key="1">
    <citation type="journal article" date="2023" name="Nucleic Acids Res.">
        <title>The hologenome of Daphnia magna reveals possible DNA methylation and microbiome-mediated evolution of the host genome.</title>
        <authorList>
            <person name="Chaturvedi A."/>
            <person name="Li X."/>
            <person name="Dhandapani V."/>
            <person name="Marshall H."/>
            <person name="Kissane S."/>
            <person name="Cuenca-Cambronero M."/>
            <person name="Asole G."/>
            <person name="Calvet F."/>
            <person name="Ruiz-Romero M."/>
            <person name="Marangio P."/>
            <person name="Guigo R."/>
            <person name="Rago D."/>
            <person name="Mirbahai L."/>
            <person name="Eastwood N."/>
            <person name="Colbourne J.K."/>
            <person name="Zhou J."/>
            <person name="Mallon E."/>
            <person name="Orsini L."/>
        </authorList>
    </citation>
    <scope>NUCLEOTIDE SEQUENCE [LARGE SCALE GENOMIC DNA]</scope>
    <source>
        <strain evidence="1">LRV0_1</strain>
    </source>
</reference>
<protein>
    <submittedName>
        <fullName evidence="1">Uncharacterized protein</fullName>
    </submittedName>
</protein>
<organism evidence="1 2">
    <name type="scientific">Daphnia magna</name>
    <dbReference type="NCBI Taxonomy" id="35525"/>
    <lineage>
        <taxon>Eukaryota</taxon>
        <taxon>Metazoa</taxon>
        <taxon>Ecdysozoa</taxon>
        <taxon>Arthropoda</taxon>
        <taxon>Crustacea</taxon>
        <taxon>Branchiopoda</taxon>
        <taxon>Diplostraca</taxon>
        <taxon>Cladocera</taxon>
        <taxon>Anomopoda</taxon>
        <taxon>Daphniidae</taxon>
        <taxon>Daphnia</taxon>
    </lineage>
</organism>
<comment type="caution">
    <text evidence="1">The sequence shown here is derived from an EMBL/GenBank/DDBJ whole genome shotgun (WGS) entry which is preliminary data.</text>
</comment>
<dbReference type="EMBL" id="JAOYFB010000038">
    <property type="protein sequence ID" value="KAK4026797.1"/>
    <property type="molecule type" value="Genomic_DNA"/>
</dbReference>